<reference evidence="7" key="1">
    <citation type="journal article" date="2015" name="Nature">
        <title>Complex archaea that bridge the gap between prokaryotes and eukaryotes.</title>
        <authorList>
            <person name="Spang A."/>
            <person name="Saw J.H."/>
            <person name="Jorgensen S.L."/>
            <person name="Zaremba-Niedzwiedzka K."/>
            <person name="Martijn J."/>
            <person name="Lind A.E."/>
            <person name="van Eijk R."/>
            <person name="Schleper C."/>
            <person name="Guy L."/>
            <person name="Ettema T.J."/>
        </authorList>
    </citation>
    <scope>NUCLEOTIDE SEQUENCE</scope>
</reference>
<dbReference type="AlphaFoldDB" id="A0A0F9FMU5"/>
<dbReference type="InterPro" id="IPR050153">
    <property type="entry name" value="Metal_Ion_Import_ABC"/>
</dbReference>
<evidence type="ECO:0000256" key="1">
    <source>
        <dbReference type="ARBA" id="ARBA00022448"/>
    </source>
</evidence>
<keyword evidence="2" id="KW-1003">Cell membrane</keyword>
<dbReference type="Pfam" id="PF00005">
    <property type="entry name" value="ABC_tran"/>
    <property type="match status" value="1"/>
</dbReference>
<sequence length="197" mass="21852">DKGHVTLHPDLRIGYMPQKLHIDPTLPVTLQRFLKLAEPDPELCLDAAKEVGIEHLIGLPLQSLSGGEMQRALLARAILRKPNILVLDEPVQGVDVVGQEALYRLIGQLRDRLHCGVLMVSHDLHLVMSATDEVICLNQHICCHGHPDQVSNNPAFLELFGSKTAPYTHNHDHHHDLHGEVINGVSTSSHSKESHHD</sequence>
<evidence type="ECO:0000313" key="7">
    <source>
        <dbReference type="EMBL" id="KKL52367.1"/>
    </source>
</evidence>
<feature type="domain" description="ABC transporter" evidence="6">
    <location>
        <begin position="10"/>
        <end position="91"/>
    </location>
</feature>
<evidence type="ECO:0000259" key="6">
    <source>
        <dbReference type="Pfam" id="PF00005"/>
    </source>
</evidence>
<comment type="caution">
    <text evidence="7">The sequence shown here is derived from an EMBL/GenBank/DDBJ whole genome shotgun (WGS) entry which is preliminary data.</text>
</comment>
<name>A0A0F9FMU5_9ZZZZ</name>
<gene>
    <name evidence="7" type="ORF">LCGC14_2286190</name>
</gene>
<evidence type="ECO:0000256" key="4">
    <source>
        <dbReference type="ARBA" id="ARBA00022967"/>
    </source>
</evidence>
<dbReference type="GO" id="GO:0016887">
    <property type="term" value="F:ATP hydrolysis activity"/>
    <property type="evidence" value="ECO:0007669"/>
    <property type="project" value="InterPro"/>
</dbReference>
<accession>A0A0F9FMU5</accession>
<dbReference type="InterPro" id="IPR003439">
    <property type="entry name" value="ABC_transporter-like_ATP-bd"/>
</dbReference>
<keyword evidence="1" id="KW-0813">Transport</keyword>
<dbReference type="GO" id="GO:0005524">
    <property type="term" value="F:ATP binding"/>
    <property type="evidence" value="ECO:0007669"/>
    <property type="project" value="InterPro"/>
</dbReference>
<dbReference type="EMBL" id="LAZR01031919">
    <property type="protein sequence ID" value="KKL52367.1"/>
    <property type="molecule type" value="Genomic_DNA"/>
</dbReference>
<proteinExistence type="predicted"/>
<protein>
    <recommendedName>
        <fullName evidence="6">ABC transporter domain-containing protein</fullName>
    </recommendedName>
</protein>
<dbReference type="PANTHER" id="PTHR42734:SF9">
    <property type="entry name" value="ZINC IMPORT ATP-BINDING PROTEIN ZNUC"/>
    <property type="match status" value="1"/>
</dbReference>
<organism evidence="7">
    <name type="scientific">marine sediment metagenome</name>
    <dbReference type="NCBI Taxonomy" id="412755"/>
    <lineage>
        <taxon>unclassified sequences</taxon>
        <taxon>metagenomes</taxon>
        <taxon>ecological metagenomes</taxon>
    </lineage>
</organism>
<dbReference type="InterPro" id="IPR027417">
    <property type="entry name" value="P-loop_NTPase"/>
</dbReference>
<evidence type="ECO:0000256" key="5">
    <source>
        <dbReference type="ARBA" id="ARBA00023136"/>
    </source>
</evidence>
<keyword evidence="3" id="KW-0862">Zinc</keyword>
<evidence type="ECO:0000256" key="3">
    <source>
        <dbReference type="ARBA" id="ARBA00022833"/>
    </source>
</evidence>
<dbReference type="Gene3D" id="3.40.50.300">
    <property type="entry name" value="P-loop containing nucleotide triphosphate hydrolases"/>
    <property type="match status" value="1"/>
</dbReference>
<keyword evidence="5" id="KW-0472">Membrane</keyword>
<feature type="non-terminal residue" evidence="7">
    <location>
        <position position="1"/>
    </location>
</feature>
<keyword evidence="4" id="KW-1278">Translocase</keyword>
<dbReference type="SUPFAM" id="SSF52540">
    <property type="entry name" value="P-loop containing nucleoside triphosphate hydrolases"/>
    <property type="match status" value="1"/>
</dbReference>
<dbReference type="GO" id="GO:0010043">
    <property type="term" value="P:response to zinc ion"/>
    <property type="evidence" value="ECO:0007669"/>
    <property type="project" value="TreeGrafter"/>
</dbReference>
<dbReference type="PANTHER" id="PTHR42734">
    <property type="entry name" value="METAL TRANSPORT SYSTEM ATP-BINDING PROTEIN TM_0124-RELATED"/>
    <property type="match status" value="1"/>
</dbReference>
<evidence type="ECO:0000256" key="2">
    <source>
        <dbReference type="ARBA" id="ARBA00022475"/>
    </source>
</evidence>